<dbReference type="InterPro" id="IPR000700">
    <property type="entry name" value="PAS-assoc_C"/>
</dbReference>
<dbReference type="SMART" id="SM00065">
    <property type="entry name" value="GAF"/>
    <property type="match status" value="1"/>
</dbReference>
<dbReference type="NCBIfam" id="TIGR00254">
    <property type="entry name" value="GGDEF"/>
    <property type="match status" value="1"/>
</dbReference>
<dbReference type="InterPro" id="IPR001633">
    <property type="entry name" value="EAL_dom"/>
</dbReference>
<dbReference type="PROSITE" id="PS50112">
    <property type="entry name" value="PAS"/>
    <property type="match status" value="1"/>
</dbReference>
<dbReference type="SUPFAM" id="SSF141868">
    <property type="entry name" value="EAL domain-like"/>
    <property type="match status" value="1"/>
</dbReference>
<feature type="domain" description="PAC" evidence="6">
    <location>
        <begin position="502"/>
        <end position="554"/>
    </location>
</feature>
<dbReference type="InterPro" id="IPR001789">
    <property type="entry name" value="Sig_transdc_resp-reg_receiver"/>
</dbReference>
<dbReference type="InterPro" id="IPR029787">
    <property type="entry name" value="Nucleotide_cyclase"/>
</dbReference>
<feature type="domain" description="PAS" evidence="5">
    <location>
        <begin position="427"/>
        <end position="491"/>
    </location>
</feature>
<dbReference type="Gene3D" id="3.40.50.2300">
    <property type="match status" value="2"/>
</dbReference>
<dbReference type="InterPro" id="IPR035919">
    <property type="entry name" value="EAL_sf"/>
</dbReference>
<dbReference type="SUPFAM" id="SSF55785">
    <property type="entry name" value="PYP-like sensor domain (PAS domain)"/>
    <property type="match status" value="2"/>
</dbReference>
<keyword evidence="2" id="KW-0418">Kinase</keyword>
<evidence type="ECO:0000259" key="5">
    <source>
        <dbReference type="PROSITE" id="PS50112"/>
    </source>
</evidence>
<name>A0ABY6BAQ5_9GAMM</name>
<accession>A0ABY6BAQ5</accession>
<feature type="domain" description="PAC" evidence="6">
    <location>
        <begin position="374"/>
        <end position="426"/>
    </location>
</feature>
<dbReference type="SMART" id="SM00267">
    <property type="entry name" value="GGDEF"/>
    <property type="match status" value="1"/>
</dbReference>
<dbReference type="CDD" id="cd00130">
    <property type="entry name" value="PAS"/>
    <property type="match status" value="2"/>
</dbReference>
<dbReference type="SMART" id="SM00091">
    <property type="entry name" value="PAS"/>
    <property type="match status" value="2"/>
</dbReference>
<dbReference type="NCBIfam" id="TIGR00229">
    <property type="entry name" value="sensory_box"/>
    <property type="match status" value="2"/>
</dbReference>
<dbReference type="InterPro" id="IPR003018">
    <property type="entry name" value="GAF"/>
</dbReference>
<dbReference type="SUPFAM" id="SSF55073">
    <property type="entry name" value="Nucleotide cyclase"/>
    <property type="match status" value="1"/>
</dbReference>
<dbReference type="CDD" id="cd17569">
    <property type="entry name" value="REC_HupR-like"/>
    <property type="match status" value="1"/>
</dbReference>
<evidence type="ECO:0000259" key="6">
    <source>
        <dbReference type="PROSITE" id="PS50113"/>
    </source>
</evidence>
<dbReference type="SMART" id="SM00448">
    <property type="entry name" value="REC"/>
    <property type="match status" value="2"/>
</dbReference>
<keyword evidence="1" id="KW-0808">Transferase</keyword>
<gene>
    <name evidence="9" type="ORF">N4264_20730</name>
</gene>
<dbReference type="PROSITE" id="PS50110">
    <property type="entry name" value="RESPONSE_REGULATORY"/>
    <property type="match status" value="2"/>
</dbReference>
<evidence type="ECO:0000313" key="9">
    <source>
        <dbReference type="EMBL" id="UXI67146.1"/>
    </source>
</evidence>
<dbReference type="InterPro" id="IPR013655">
    <property type="entry name" value="PAS_fold_3"/>
</dbReference>
<dbReference type="PROSITE" id="PS50113">
    <property type="entry name" value="PAC"/>
    <property type="match status" value="2"/>
</dbReference>
<evidence type="ECO:0000259" key="4">
    <source>
        <dbReference type="PROSITE" id="PS50110"/>
    </source>
</evidence>
<dbReference type="Pfam" id="PF08447">
    <property type="entry name" value="PAS_3"/>
    <property type="match status" value="2"/>
</dbReference>
<dbReference type="Proteomes" id="UP001064632">
    <property type="component" value="Chromosome"/>
</dbReference>
<dbReference type="Pfam" id="PF13185">
    <property type="entry name" value="GAF_2"/>
    <property type="match status" value="1"/>
</dbReference>
<dbReference type="InterPro" id="IPR052155">
    <property type="entry name" value="Biofilm_reg_signaling"/>
</dbReference>
<organism evidence="9 10">
    <name type="scientific">Tahibacter amnicola</name>
    <dbReference type="NCBI Taxonomy" id="2976241"/>
    <lineage>
        <taxon>Bacteria</taxon>
        <taxon>Pseudomonadati</taxon>
        <taxon>Pseudomonadota</taxon>
        <taxon>Gammaproteobacteria</taxon>
        <taxon>Lysobacterales</taxon>
        <taxon>Rhodanobacteraceae</taxon>
        <taxon>Tahibacter</taxon>
    </lineage>
</organism>
<dbReference type="InterPro" id="IPR043128">
    <property type="entry name" value="Rev_trsase/Diguanyl_cyclase"/>
</dbReference>
<feature type="domain" description="Response regulatory" evidence="4">
    <location>
        <begin position="1169"/>
        <end position="1284"/>
    </location>
</feature>
<feature type="domain" description="EAL" evidence="7">
    <location>
        <begin position="901"/>
        <end position="1155"/>
    </location>
</feature>
<dbReference type="InterPro" id="IPR000160">
    <property type="entry name" value="GGDEF_dom"/>
</dbReference>
<dbReference type="InterPro" id="IPR001610">
    <property type="entry name" value="PAC"/>
</dbReference>
<dbReference type="SUPFAM" id="SSF52172">
    <property type="entry name" value="CheY-like"/>
    <property type="match status" value="2"/>
</dbReference>
<proteinExistence type="predicted"/>
<dbReference type="SMART" id="SM00086">
    <property type="entry name" value="PAC"/>
    <property type="match status" value="2"/>
</dbReference>
<sequence length="1293" mass="141427">MMPAEGVHVLVVDGDCESSGLMRAIVPLNGLHVTLATNTAAALEALLLAHFDLVLHDLTRADAEGLALAASVRGLPHSGDLPLVAVAGRLAGIAEADAVAAGYDALLVKPVSSASLLETVRHYVARPAGDDEEAGCAMEDAASAEETFSAAFSVLGVVADALSRGGNPAEALRAAFLNAINHAGLTTAALCLAGSDGVVMIEPAIGLSADALVQLRRWLSSLMAAAHDDQSGEWTVTLGAQTCRVFPLAYHGETVGALVVGIDASGATGVPALVSSGVLPTVLSQSLVLVRTFERSREFERRFHQMTDHVGEVLFLMTPDNTQILYVSRAYEEIWQRSCQSLYETPLSWMQLIHPDDRAVVDQGNRHLHLEGRFAYEYRIIRDDGTVRWIAARGFPIYDEHGVLYRVAGVAEDITAHRQAIAELRESEMRFRQLAENISAVFFLVDARTDEVLYVSPSYATVWGKSCQSLRDRPSSWFDVVHPDDRDRVARTDTDSGRAAGFEHEYRIVRPDGQLRWIRARGFPIRNSGGDIYRIVAVAEDITERKEQHDKIVRLGRFRSVVASLTTAMMKSGERDELLREACRVSVDAGVFAMAWAGVVDTALGTGRVVASHGGDLAGSQPAYFSTRVEAAELAHPATRAVLVARPVIVNDVSTDPTLLSEHDELHRRGHRSMGAFPVVVDQRVVAVLVLYADALNYFEPEEVELLQWIVDDLAVALDRIENKARLEYLAYFDDLTGLPNAMLFRDRLAQFLHASAPGHDRISVVLIDLDHFRQVNELLGRSTADELLRAVARRLDASLKEPYTFARVGSDLFALATPIGEDDAAALLQDTVFAALDEPFVSEGRAIRLTAHAGIALFPVDGQSVDALYSCAEAALKQAKRSTERFQYFSREVNERIAEKLALEEELRTGIAQDQFVMHFQPRVDLTTGLTSGAEALIRWRHPTRGLLSPEHFIHVAEESGMIVAIGEWIVRSVCAQQAAWLAAGVHIVPITINVSATQLLRGDLLRTVRDALGRSGLSPKFLELELTETAVMQDIDRSVGVLQAISQLGIGLAMDDFGTGYSSLAQLKRLPFSTLKLDRMFIADISQNVEDATIAAAIIAMAHRLRQTVIAEGVETQAQLNFLVRHECDEIQGHYFSPALAADAFLSLLRSGKRLAMPVPENNSARTVLVVDDDAAIRAALQRLLRREGYRILTAASGPQGLEVLAVNPVQVIISDQRMSGMSGAAFLDTAKDLYPDTVRIMLSGYPDLAAVTESVNRGGIFRFLTKPWNDDHLREQVREAFRTYRQRTSV</sequence>
<reference evidence="9" key="1">
    <citation type="submission" date="2022-09" db="EMBL/GenBank/DDBJ databases">
        <title>Tahibacter sp. nov., isolated from a fresh water.</title>
        <authorList>
            <person name="Baek J.H."/>
            <person name="Lee J.K."/>
            <person name="Kim J.M."/>
            <person name="Jeon C.O."/>
        </authorList>
    </citation>
    <scope>NUCLEOTIDE SEQUENCE</scope>
    <source>
        <strain evidence="9">W38</strain>
    </source>
</reference>
<dbReference type="PANTHER" id="PTHR44757:SF2">
    <property type="entry name" value="BIOFILM ARCHITECTURE MAINTENANCE PROTEIN MBAA"/>
    <property type="match status" value="1"/>
</dbReference>
<dbReference type="Pfam" id="PF00990">
    <property type="entry name" value="GGDEF"/>
    <property type="match status" value="1"/>
</dbReference>
<dbReference type="Pfam" id="PF00072">
    <property type="entry name" value="Response_reg"/>
    <property type="match status" value="2"/>
</dbReference>
<feature type="modified residue" description="4-aspartylphosphate" evidence="3">
    <location>
        <position position="57"/>
    </location>
</feature>
<dbReference type="Gene3D" id="3.30.450.40">
    <property type="match status" value="1"/>
</dbReference>
<dbReference type="PROSITE" id="PS50887">
    <property type="entry name" value="GGDEF"/>
    <property type="match status" value="1"/>
</dbReference>
<evidence type="ECO:0000256" key="1">
    <source>
        <dbReference type="ARBA" id="ARBA00022679"/>
    </source>
</evidence>
<dbReference type="PANTHER" id="PTHR44757">
    <property type="entry name" value="DIGUANYLATE CYCLASE DGCP"/>
    <property type="match status" value="1"/>
</dbReference>
<feature type="domain" description="GGDEF" evidence="8">
    <location>
        <begin position="761"/>
        <end position="892"/>
    </location>
</feature>
<dbReference type="InterPro" id="IPR035965">
    <property type="entry name" value="PAS-like_dom_sf"/>
</dbReference>
<dbReference type="Gene3D" id="3.30.70.270">
    <property type="match status" value="1"/>
</dbReference>
<feature type="modified residue" description="4-aspartylphosphate" evidence="3">
    <location>
        <position position="1218"/>
    </location>
</feature>
<dbReference type="CDD" id="cd01948">
    <property type="entry name" value="EAL"/>
    <property type="match status" value="1"/>
</dbReference>
<dbReference type="Gene3D" id="3.30.450.20">
    <property type="entry name" value="PAS domain"/>
    <property type="match status" value="2"/>
</dbReference>
<dbReference type="RefSeq" id="WP_261694122.1">
    <property type="nucleotide sequence ID" value="NZ_CP104694.1"/>
</dbReference>
<evidence type="ECO:0000313" key="10">
    <source>
        <dbReference type="Proteomes" id="UP001064632"/>
    </source>
</evidence>
<dbReference type="CDD" id="cd01949">
    <property type="entry name" value="GGDEF"/>
    <property type="match status" value="1"/>
</dbReference>
<dbReference type="SUPFAM" id="SSF55781">
    <property type="entry name" value="GAF domain-like"/>
    <property type="match status" value="1"/>
</dbReference>
<evidence type="ECO:0000256" key="2">
    <source>
        <dbReference type="ARBA" id="ARBA00022777"/>
    </source>
</evidence>
<feature type="domain" description="Response regulatory" evidence="4">
    <location>
        <begin position="8"/>
        <end position="124"/>
    </location>
</feature>
<keyword evidence="10" id="KW-1185">Reference proteome</keyword>
<dbReference type="Pfam" id="PF00563">
    <property type="entry name" value="EAL"/>
    <property type="match status" value="1"/>
</dbReference>
<dbReference type="PROSITE" id="PS50883">
    <property type="entry name" value="EAL"/>
    <property type="match status" value="1"/>
</dbReference>
<dbReference type="InterPro" id="IPR029016">
    <property type="entry name" value="GAF-like_dom_sf"/>
</dbReference>
<evidence type="ECO:0000259" key="8">
    <source>
        <dbReference type="PROSITE" id="PS50887"/>
    </source>
</evidence>
<dbReference type="SMART" id="SM00052">
    <property type="entry name" value="EAL"/>
    <property type="match status" value="1"/>
</dbReference>
<keyword evidence="3" id="KW-0597">Phosphoprotein</keyword>
<dbReference type="InterPro" id="IPR011006">
    <property type="entry name" value="CheY-like_superfamily"/>
</dbReference>
<evidence type="ECO:0000259" key="7">
    <source>
        <dbReference type="PROSITE" id="PS50883"/>
    </source>
</evidence>
<protein>
    <submittedName>
        <fullName evidence="9">EAL domain-containing protein</fullName>
    </submittedName>
</protein>
<dbReference type="EMBL" id="CP104694">
    <property type="protein sequence ID" value="UXI67146.1"/>
    <property type="molecule type" value="Genomic_DNA"/>
</dbReference>
<evidence type="ECO:0000256" key="3">
    <source>
        <dbReference type="PROSITE-ProRule" id="PRU00169"/>
    </source>
</evidence>
<dbReference type="InterPro" id="IPR000014">
    <property type="entry name" value="PAS"/>
</dbReference>
<dbReference type="Gene3D" id="3.20.20.450">
    <property type="entry name" value="EAL domain"/>
    <property type="match status" value="1"/>
</dbReference>